<sequence length="190" mass="20129">MSTDSPRPDRGHRAPNRGPAAAAGNRRALIAAAREIFAEEGPDTPFSAIAKRAGVGQGTLYRHFPDRVALAVAVFEENVGALEDAMGDDGTIAGLLDRVASQATVSTAFIRLLSAEHRDPRAGGLGERFDALVVRLVERDRAAGRIGDHVEPVDVELAVSMVAHELASTPEAGRAEAARRALRLFGRAFS</sequence>
<dbReference type="EMBL" id="SPQB01000050">
    <property type="protein sequence ID" value="TFU30975.1"/>
    <property type="molecule type" value="Genomic_DNA"/>
</dbReference>
<dbReference type="Proteomes" id="UP000298358">
    <property type="component" value="Unassembled WGS sequence"/>
</dbReference>
<dbReference type="Pfam" id="PF00440">
    <property type="entry name" value="TetR_N"/>
    <property type="match status" value="1"/>
</dbReference>
<dbReference type="PANTHER" id="PTHR30055:SF234">
    <property type="entry name" value="HTH-TYPE TRANSCRIPTIONAL REGULATOR BETI"/>
    <property type="match status" value="1"/>
</dbReference>
<evidence type="ECO:0000256" key="3">
    <source>
        <dbReference type="ARBA" id="ARBA00023163"/>
    </source>
</evidence>
<dbReference type="GO" id="GO:0003700">
    <property type="term" value="F:DNA-binding transcription factor activity"/>
    <property type="evidence" value="ECO:0007669"/>
    <property type="project" value="TreeGrafter"/>
</dbReference>
<comment type="caution">
    <text evidence="7">The sequence shown here is derived from an EMBL/GenBank/DDBJ whole genome shotgun (WGS) entry which is preliminary data.</text>
</comment>
<dbReference type="InterPro" id="IPR009057">
    <property type="entry name" value="Homeodomain-like_sf"/>
</dbReference>
<evidence type="ECO:0000256" key="2">
    <source>
        <dbReference type="ARBA" id="ARBA00023125"/>
    </source>
</evidence>
<evidence type="ECO:0000256" key="1">
    <source>
        <dbReference type="ARBA" id="ARBA00023015"/>
    </source>
</evidence>
<feature type="DNA-binding region" description="H-T-H motif" evidence="4">
    <location>
        <begin position="45"/>
        <end position="64"/>
    </location>
</feature>
<dbReference type="AlphaFoldDB" id="A0A4Y9FP34"/>
<evidence type="ECO:0000259" key="6">
    <source>
        <dbReference type="PROSITE" id="PS50977"/>
    </source>
</evidence>
<feature type="compositionally biased region" description="Basic and acidic residues" evidence="5">
    <location>
        <begin position="1"/>
        <end position="12"/>
    </location>
</feature>
<dbReference type="PROSITE" id="PS50977">
    <property type="entry name" value="HTH_TETR_2"/>
    <property type="match status" value="1"/>
</dbReference>
<organism evidence="7 8">
    <name type="scientific">Microbacterium paludicola</name>
    <dbReference type="NCBI Taxonomy" id="300019"/>
    <lineage>
        <taxon>Bacteria</taxon>
        <taxon>Bacillati</taxon>
        <taxon>Actinomycetota</taxon>
        <taxon>Actinomycetes</taxon>
        <taxon>Micrococcales</taxon>
        <taxon>Microbacteriaceae</taxon>
        <taxon>Microbacterium</taxon>
    </lineage>
</organism>
<reference evidence="7 8" key="1">
    <citation type="submission" date="2019-03" db="EMBL/GenBank/DDBJ databases">
        <title>Diversity of the mouse oral microbiome.</title>
        <authorList>
            <person name="Joseph S."/>
            <person name="Aduse-Opoku J."/>
            <person name="Curtis M."/>
            <person name="Wade W."/>
            <person name="Hashim A."/>
        </authorList>
    </citation>
    <scope>NUCLEOTIDE SEQUENCE [LARGE SCALE GENOMIC DNA]</scope>
    <source>
        <strain evidence="7 8">P1012</strain>
    </source>
</reference>
<dbReference type="OrthoDB" id="3192968at2"/>
<evidence type="ECO:0000256" key="5">
    <source>
        <dbReference type="SAM" id="MobiDB-lite"/>
    </source>
</evidence>
<evidence type="ECO:0000256" key="4">
    <source>
        <dbReference type="PROSITE-ProRule" id="PRU00335"/>
    </source>
</evidence>
<dbReference type="RefSeq" id="WP_135115422.1">
    <property type="nucleotide sequence ID" value="NZ_JADGLL010000050.1"/>
</dbReference>
<keyword evidence="3" id="KW-0804">Transcription</keyword>
<dbReference type="GO" id="GO:0000976">
    <property type="term" value="F:transcription cis-regulatory region binding"/>
    <property type="evidence" value="ECO:0007669"/>
    <property type="project" value="TreeGrafter"/>
</dbReference>
<name>A0A4Y9FP34_9MICO</name>
<keyword evidence="8" id="KW-1185">Reference proteome</keyword>
<dbReference type="SUPFAM" id="SSF46689">
    <property type="entry name" value="Homeodomain-like"/>
    <property type="match status" value="1"/>
</dbReference>
<dbReference type="PANTHER" id="PTHR30055">
    <property type="entry name" value="HTH-TYPE TRANSCRIPTIONAL REGULATOR RUTR"/>
    <property type="match status" value="1"/>
</dbReference>
<dbReference type="InterPro" id="IPR050109">
    <property type="entry name" value="HTH-type_TetR-like_transc_reg"/>
</dbReference>
<gene>
    <name evidence="7" type="ORF">E4U02_13930</name>
</gene>
<protein>
    <submittedName>
        <fullName evidence="7">TetR/AcrR family transcriptional regulator</fullName>
    </submittedName>
</protein>
<keyword evidence="2 4" id="KW-0238">DNA-binding</keyword>
<proteinExistence type="predicted"/>
<feature type="region of interest" description="Disordered" evidence="5">
    <location>
        <begin position="1"/>
        <end position="24"/>
    </location>
</feature>
<keyword evidence="1" id="KW-0805">Transcription regulation</keyword>
<dbReference type="InterPro" id="IPR001647">
    <property type="entry name" value="HTH_TetR"/>
</dbReference>
<feature type="domain" description="HTH tetR-type" evidence="6">
    <location>
        <begin position="23"/>
        <end position="82"/>
    </location>
</feature>
<accession>A0A4Y9FP34</accession>
<dbReference type="InterPro" id="IPR036271">
    <property type="entry name" value="Tet_transcr_reg_TetR-rel_C_sf"/>
</dbReference>
<dbReference type="Gene3D" id="1.10.357.10">
    <property type="entry name" value="Tetracycline Repressor, domain 2"/>
    <property type="match status" value="1"/>
</dbReference>
<evidence type="ECO:0000313" key="7">
    <source>
        <dbReference type="EMBL" id="TFU30975.1"/>
    </source>
</evidence>
<dbReference type="SUPFAM" id="SSF48498">
    <property type="entry name" value="Tetracyclin repressor-like, C-terminal domain"/>
    <property type="match status" value="1"/>
</dbReference>
<dbReference type="PRINTS" id="PR00455">
    <property type="entry name" value="HTHTETR"/>
</dbReference>
<evidence type="ECO:0000313" key="8">
    <source>
        <dbReference type="Proteomes" id="UP000298358"/>
    </source>
</evidence>